<feature type="region of interest" description="Disordered" evidence="4">
    <location>
        <begin position="314"/>
        <end position="398"/>
    </location>
</feature>
<gene>
    <name evidence="6" type="ORF">K470DRAFT_254354</name>
</gene>
<dbReference type="InterPro" id="IPR011993">
    <property type="entry name" value="PH-like_dom_sf"/>
</dbReference>
<evidence type="ECO:0000313" key="7">
    <source>
        <dbReference type="Proteomes" id="UP000799421"/>
    </source>
</evidence>
<comment type="similarity">
    <text evidence="1">Belongs to the RTT106 family.</text>
</comment>
<feature type="compositionally biased region" description="Acidic residues" evidence="4">
    <location>
        <begin position="385"/>
        <end position="398"/>
    </location>
</feature>
<organism evidence="6 7">
    <name type="scientific">Piedraia hortae CBS 480.64</name>
    <dbReference type="NCBI Taxonomy" id="1314780"/>
    <lineage>
        <taxon>Eukaryota</taxon>
        <taxon>Fungi</taxon>
        <taxon>Dikarya</taxon>
        <taxon>Ascomycota</taxon>
        <taxon>Pezizomycotina</taxon>
        <taxon>Dothideomycetes</taxon>
        <taxon>Dothideomycetidae</taxon>
        <taxon>Capnodiales</taxon>
        <taxon>Piedraiaceae</taxon>
        <taxon>Piedraia</taxon>
    </lineage>
</organism>
<evidence type="ECO:0000313" key="6">
    <source>
        <dbReference type="EMBL" id="KAF2864029.1"/>
    </source>
</evidence>
<evidence type="ECO:0000256" key="2">
    <source>
        <dbReference type="ARBA" id="ARBA00037550"/>
    </source>
</evidence>
<dbReference type="EMBL" id="MU005958">
    <property type="protein sequence ID" value="KAF2864029.1"/>
    <property type="molecule type" value="Genomic_DNA"/>
</dbReference>
<dbReference type="Proteomes" id="UP000799421">
    <property type="component" value="Unassembled WGS sequence"/>
</dbReference>
<dbReference type="OrthoDB" id="75754at2759"/>
<accession>A0A6A7CAC5</accession>
<feature type="compositionally biased region" description="Acidic residues" evidence="4">
    <location>
        <begin position="348"/>
        <end position="378"/>
    </location>
</feature>
<dbReference type="GO" id="GO:0031491">
    <property type="term" value="F:nucleosome binding"/>
    <property type="evidence" value="ECO:0007669"/>
    <property type="project" value="TreeGrafter"/>
</dbReference>
<evidence type="ECO:0000256" key="3">
    <source>
        <dbReference type="ARBA" id="ARBA00038654"/>
    </source>
</evidence>
<feature type="domain" description="Histone chaperone RTT106/FACT complex subunit SPT16-like middle" evidence="5">
    <location>
        <begin position="206"/>
        <end position="302"/>
    </location>
</feature>
<dbReference type="Pfam" id="PF08512">
    <property type="entry name" value="Rttp106-like_middle"/>
    <property type="match status" value="1"/>
</dbReference>
<proteinExistence type="inferred from homology"/>
<dbReference type="PANTHER" id="PTHR45849:SF3">
    <property type="entry name" value="HISTONE CHAPERONE RTT106"/>
    <property type="match status" value="1"/>
</dbReference>
<keyword evidence="7" id="KW-1185">Reference proteome</keyword>
<dbReference type="Gene3D" id="2.30.29.120">
    <property type="match status" value="1"/>
</dbReference>
<evidence type="ECO:0000259" key="5">
    <source>
        <dbReference type="SMART" id="SM01287"/>
    </source>
</evidence>
<evidence type="ECO:0000256" key="4">
    <source>
        <dbReference type="SAM" id="MobiDB-lite"/>
    </source>
</evidence>
<reference evidence="6" key="1">
    <citation type="journal article" date="2020" name="Stud. Mycol.">
        <title>101 Dothideomycetes genomes: a test case for predicting lifestyles and emergence of pathogens.</title>
        <authorList>
            <person name="Haridas S."/>
            <person name="Albert R."/>
            <person name="Binder M."/>
            <person name="Bloem J."/>
            <person name="Labutti K."/>
            <person name="Salamov A."/>
            <person name="Andreopoulos B."/>
            <person name="Baker S."/>
            <person name="Barry K."/>
            <person name="Bills G."/>
            <person name="Bluhm B."/>
            <person name="Cannon C."/>
            <person name="Castanera R."/>
            <person name="Culley D."/>
            <person name="Daum C."/>
            <person name="Ezra D."/>
            <person name="Gonzalez J."/>
            <person name="Henrissat B."/>
            <person name="Kuo A."/>
            <person name="Liang C."/>
            <person name="Lipzen A."/>
            <person name="Lutzoni F."/>
            <person name="Magnuson J."/>
            <person name="Mondo S."/>
            <person name="Nolan M."/>
            <person name="Ohm R."/>
            <person name="Pangilinan J."/>
            <person name="Park H.-J."/>
            <person name="Ramirez L."/>
            <person name="Alfaro M."/>
            <person name="Sun H."/>
            <person name="Tritt A."/>
            <person name="Yoshinaga Y."/>
            <person name="Zwiers L.-H."/>
            <person name="Turgeon B."/>
            <person name="Goodwin S."/>
            <person name="Spatafora J."/>
            <person name="Crous P."/>
            <person name="Grigoriev I."/>
        </authorList>
    </citation>
    <scope>NUCLEOTIDE SEQUENCE</scope>
    <source>
        <strain evidence="6">CBS 480.64</strain>
    </source>
</reference>
<comment type="subunit">
    <text evidence="3">Interacts with histones H3 and H4.</text>
</comment>
<evidence type="ECO:0000256" key="1">
    <source>
        <dbReference type="ARBA" id="ARBA00006159"/>
    </source>
</evidence>
<dbReference type="GO" id="GO:0042393">
    <property type="term" value="F:histone binding"/>
    <property type="evidence" value="ECO:0007669"/>
    <property type="project" value="TreeGrafter"/>
</dbReference>
<dbReference type="SMART" id="SM01287">
    <property type="entry name" value="Rtt106"/>
    <property type="match status" value="1"/>
</dbReference>
<dbReference type="SUPFAM" id="SSF50729">
    <property type="entry name" value="PH domain-like"/>
    <property type="match status" value="1"/>
</dbReference>
<dbReference type="Gene3D" id="2.30.29.30">
    <property type="entry name" value="Pleckstrin-homology domain (PH domain)/Phosphotyrosine-binding domain (PTB)"/>
    <property type="match status" value="1"/>
</dbReference>
<protein>
    <submittedName>
        <fullName evidence="6">Rtt106-domain-containing protein</fullName>
    </submittedName>
</protein>
<dbReference type="InterPro" id="IPR013719">
    <property type="entry name" value="RTT106/SPT16-like_middle_dom"/>
</dbReference>
<name>A0A6A7CAC5_9PEZI</name>
<comment type="function">
    <text evidence="2">Histones H3 and H4 chaperone involved in the nucleosome formation and heterochromatin silencing. Required for the deposition of H3K56ac-carrying H3-H4 complex onto newly-replicated DNA. Plays a role in the transcriptional regulation of the cell-cycle dependent histone genes by creating a repressive structure at the core histone gene promoter.</text>
</comment>
<sequence>MESYPASLQPKINEAIASHPNPAHLKALFIEIGAYIPSDNGNNGDVSSKKRKFAHADDAKAIISPVTVWQSAEAVSVVAPMRKKLQVAVVMNAAQTKREVRLHDPKNTDSESAEYILSDSEIQEIFCLPVPEKQAKQSNFVIVPTQAAERREAIVFTVADTPSKGDTAGETEATLTRTALETHLRRKVQLPSEKEFTSGSRKGEREFHIKANRGSKDGYIFLLTTGILFAYKKPVLYFPLNHIQSVGYTNVLSYTFNLVLTVLDPNGSGEDGKEIEFSMLDQSLYPAVDKYVKSHGLNDSSLAEQRKAKLYNVNNPSAGKDAAHHAEGGGEVDEDDTQTALPRTEQQIQDEEDEMEEDYEASGGESDGEGASSEEAEAMDGHDGYDDDDDDDDDADDE</sequence>
<dbReference type="AlphaFoldDB" id="A0A6A7CAC5"/>
<dbReference type="InterPro" id="IPR050454">
    <property type="entry name" value="RTT106/SSRP1_HistChap/FACT"/>
</dbReference>
<dbReference type="PANTHER" id="PTHR45849">
    <property type="entry name" value="FACT COMPLEX SUBUNIT SSRP1"/>
    <property type="match status" value="1"/>
</dbReference>